<feature type="transmembrane region" description="Helical" evidence="1">
    <location>
        <begin position="33"/>
        <end position="51"/>
    </location>
</feature>
<feature type="transmembrane region" description="Helical" evidence="1">
    <location>
        <begin position="71"/>
        <end position="92"/>
    </location>
</feature>
<keyword evidence="1" id="KW-1133">Transmembrane helix</keyword>
<organism evidence="2 3">
    <name type="scientific">Plectus sambesii</name>
    <dbReference type="NCBI Taxonomy" id="2011161"/>
    <lineage>
        <taxon>Eukaryota</taxon>
        <taxon>Metazoa</taxon>
        <taxon>Ecdysozoa</taxon>
        <taxon>Nematoda</taxon>
        <taxon>Chromadorea</taxon>
        <taxon>Plectida</taxon>
        <taxon>Plectina</taxon>
        <taxon>Plectoidea</taxon>
        <taxon>Plectidae</taxon>
        <taxon>Plectus</taxon>
    </lineage>
</organism>
<dbReference type="GO" id="GO:0034632">
    <property type="term" value="F:retinol transmembrane transporter activity"/>
    <property type="evidence" value="ECO:0007669"/>
    <property type="project" value="InterPro"/>
</dbReference>
<feature type="transmembrane region" description="Helical" evidence="1">
    <location>
        <begin position="142"/>
        <end position="160"/>
    </location>
</feature>
<dbReference type="AlphaFoldDB" id="A0A914UMK8"/>
<accession>A0A914UMK8</accession>
<feature type="transmembrane region" description="Helical" evidence="1">
    <location>
        <begin position="99"/>
        <end position="122"/>
    </location>
</feature>
<sequence length="333" mass="37895">MSVPPTPTPTLDDDVADALNNPVNMLQEQNNRGTLVAVFGMSTWTFMRIIIGTEEDGAPFSNWEYPSVLSGLMKIFSCLLVSMIYYPIFCCITSRLTVAYLLGTVYCWSFAAYFIIFNLPQVCHNPTTDDARRYLLDVARKAPGLIFIAYICIAVTWQSIRSLCVQQNKQETFIDDEKDSYQVSRVKMLLKKRIKEENVTFDSKIIQIIEAKIYRNMPGFRYSITILAATTLSIILAYMIMMTIVEEWWLVSHIFEVLFDEYDELLLDAQNHSDDTKVLAASYVVKLFAALSSNATSAGSSEGESKAWEEFVYWFRMFSACVYAGCVIAFLLI</sequence>
<evidence type="ECO:0000256" key="1">
    <source>
        <dbReference type="SAM" id="Phobius"/>
    </source>
</evidence>
<feature type="transmembrane region" description="Helical" evidence="1">
    <location>
        <begin position="311"/>
        <end position="332"/>
    </location>
</feature>
<name>A0A914UMK8_9BILA</name>
<reference evidence="3" key="1">
    <citation type="submission" date="2022-11" db="UniProtKB">
        <authorList>
            <consortium name="WormBaseParasite"/>
        </authorList>
    </citation>
    <scope>IDENTIFICATION</scope>
</reference>
<dbReference type="WBParaSite" id="PSAMB.scaffold10880size3767.g33715.t1">
    <property type="protein sequence ID" value="PSAMB.scaffold10880size3767.g33715.t1"/>
    <property type="gene ID" value="PSAMB.scaffold10880size3767.g33715"/>
</dbReference>
<evidence type="ECO:0000313" key="3">
    <source>
        <dbReference type="WBParaSite" id="PSAMB.scaffold10880size3767.g33715.t1"/>
    </source>
</evidence>
<dbReference type="GO" id="GO:0038023">
    <property type="term" value="F:signaling receptor activity"/>
    <property type="evidence" value="ECO:0007669"/>
    <property type="project" value="InterPro"/>
</dbReference>
<proteinExistence type="predicted"/>
<dbReference type="Proteomes" id="UP000887566">
    <property type="component" value="Unplaced"/>
</dbReference>
<keyword evidence="1" id="KW-0472">Membrane</keyword>
<keyword evidence="2" id="KW-1185">Reference proteome</keyword>
<evidence type="ECO:0000313" key="2">
    <source>
        <dbReference type="Proteomes" id="UP000887566"/>
    </source>
</evidence>
<feature type="transmembrane region" description="Helical" evidence="1">
    <location>
        <begin position="222"/>
        <end position="245"/>
    </location>
</feature>
<protein>
    <submittedName>
        <fullName evidence="3">Gustatory receptor</fullName>
    </submittedName>
</protein>
<dbReference type="Pfam" id="PF14752">
    <property type="entry name" value="RBP_receptor"/>
    <property type="match status" value="1"/>
</dbReference>
<dbReference type="InterPro" id="IPR026612">
    <property type="entry name" value="STRA6-like"/>
</dbReference>
<keyword evidence="1" id="KW-0812">Transmembrane</keyword>